<feature type="compositionally biased region" description="Low complexity" evidence="1">
    <location>
        <begin position="192"/>
        <end position="203"/>
    </location>
</feature>
<name>K0S774_THAOC</name>
<evidence type="ECO:0000313" key="3">
    <source>
        <dbReference type="Proteomes" id="UP000266841"/>
    </source>
</evidence>
<keyword evidence="3" id="KW-1185">Reference proteome</keyword>
<sequence length="216" mass="21448">AAAGASDAAAAAVSPSTAMSSPAWRSSTVDSSPGGDMVDERYGTMASAAARDLVSAVLGFAKSNTFGGPNVSNFVGRQKWSVRPPATQSPKSTGSRRRSRRSGCGGPEVGAARRTGPRLEAAGGQKDKRSKGTRPGRRGATATAGGDAAGASPVDEGRMSSSPAAALVFPGEMTAAADAARARPPSSGLRSTRGGETATTGGTTAAFCRAMTISRG</sequence>
<feature type="region of interest" description="Disordered" evidence="1">
    <location>
        <begin position="1"/>
        <end position="40"/>
    </location>
</feature>
<gene>
    <name evidence="2" type="ORF">THAOC_18845</name>
</gene>
<feature type="non-terminal residue" evidence="2">
    <location>
        <position position="1"/>
    </location>
</feature>
<proteinExistence type="predicted"/>
<evidence type="ECO:0000256" key="1">
    <source>
        <dbReference type="SAM" id="MobiDB-lite"/>
    </source>
</evidence>
<feature type="region of interest" description="Disordered" evidence="1">
    <location>
        <begin position="62"/>
        <end position="203"/>
    </location>
</feature>
<feature type="compositionally biased region" description="Low complexity" evidence="1">
    <location>
        <begin position="1"/>
        <end position="23"/>
    </location>
</feature>
<evidence type="ECO:0000313" key="2">
    <source>
        <dbReference type="EMBL" id="EJK60749.1"/>
    </source>
</evidence>
<dbReference type="Proteomes" id="UP000266841">
    <property type="component" value="Unassembled WGS sequence"/>
</dbReference>
<protein>
    <submittedName>
        <fullName evidence="2">Uncharacterized protein</fullName>
    </submittedName>
</protein>
<dbReference type="AlphaFoldDB" id="K0S774"/>
<organism evidence="2 3">
    <name type="scientific">Thalassiosira oceanica</name>
    <name type="common">Marine diatom</name>
    <dbReference type="NCBI Taxonomy" id="159749"/>
    <lineage>
        <taxon>Eukaryota</taxon>
        <taxon>Sar</taxon>
        <taxon>Stramenopiles</taxon>
        <taxon>Ochrophyta</taxon>
        <taxon>Bacillariophyta</taxon>
        <taxon>Coscinodiscophyceae</taxon>
        <taxon>Thalassiosirophycidae</taxon>
        <taxon>Thalassiosirales</taxon>
        <taxon>Thalassiosiraceae</taxon>
        <taxon>Thalassiosira</taxon>
    </lineage>
</organism>
<comment type="caution">
    <text evidence="2">The sequence shown here is derived from an EMBL/GenBank/DDBJ whole genome shotgun (WGS) entry which is preliminary data.</text>
</comment>
<reference evidence="2 3" key="1">
    <citation type="journal article" date="2012" name="Genome Biol.">
        <title>Genome and low-iron response of an oceanic diatom adapted to chronic iron limitation.</title>
        <authorList>
            <person name="Lommer M."/>
            <person name="Specht M."/>
            <person name="Roy A.S."/>
            <person name="Kraemer L."/>
            <person name="Andreson R."/>
            <person name="Gutowska M.A."/>
            <person name="Wolf J."/>
            <person name="Bergner S.V."/>
            <person name="Schilhabel M.B."/>
            <person name="Klostermeier U.C."/>
            <person name="Beiko R.G."/>
            <person name="Rosenstiel P."/>
            <person name="Hippler M."/>
            <person name="Laroche J."/>
        </authorList>
    </citation>
    <scope>NUCLEOTIDE SEQUENCE [LARGE SCALE GENOMIC DNA]</scope>
    <source>
        <strain evidence="2 3">CCMP1005</strain>
    </source>
</reference>
<feature type="compositionally biased region" description="Basic residues" evidence="1">
    <location>
        <begin position="128"/>
        <end position="137"/>
    </location>
</feature>
<feature type="compositionally biased region" description="Low complexity" evidence="1">
    <location>
        <begin position="138"/>
        <end position="151"/>
    </location>
</feature>
<accession>K0S774</accession>
<feature type="compositionally biased region" description="Polar residues" evidence="1">
    <location>
        <begin position="62"/>
        <end position="75"/>
    </location>
</feature>
<dbReference type="EMBL" id="AGNL01020721">
    <property type="protein sequence ID" value="EJK60749.1"/>
    <property type="molecule type" value="Genomic_DNA"/>
</dbReference>